<evidence type="ECO:0000256" key="6">
    <source>
        <dbReference type="ARBA" id="ARBA00022737"/>
    </source>
</evidence>
<feature type="signal peptide" evidence="15">
    <location>
        <begin position="1"/>
        <end position="26"/>
    </location>
</feature>
<evidence type="ECO:0000256" key="4">
    <source>
        <dbReference type="ARBA" id="ARBA00022692"/>
    </source>
</evidence>
<dbReference type="GO" id="GO:0009653">
    <property type="term" value="P:anatomical structure morphogenesis"/>
    <property type="evidence" value="ECO:0007669"/>
    <property type="project" value="UniProtKB-ARBA"/>
</dbReference>
<dbReference type="SMART" id="SM00112">
    <property type="entry name" value="CA"/>
    <property type="match status" value="7"/>
</dbReference>
<keyword evidence="5 15" id="KW-0732">Signal</keyword>
<keyword evidence="3" id="KW-0597">Phosphoprotein</keyword>
<name>A0A9D3MIR1_ANGAN</name>
<evidence type="ECO:0000256" key="10">
    <source>
        <dbReference type="ARBA" id="ARBA00023136"/>
    </source>
</evidence>
<dbReference type="InterPro" id="IPR013585">
    <property type="entry name" value="Protocadherin"/>
</dbReference>
<keyword evidence="6" id="KW-0677">Repeat</keyword>
<keyword evidence="18" id="KW-1185">Reference proteome</keyword>
<evidence type="ECO:0000256" key="8">
    <source>
        <dbReference type="ARBA" id="ARBA00022889"/>
    </source>
</evidence>
<gene>
    <name evidence="17" type="ORF">ANANG_G00113290</name>
</gene>
<evidence type="ECO:0000256" key="7">
    <source>
        <dbReference type="ARBA" id="ARBA00022837"/>
    </source>
</evidence>
<evidence type="ECO:0000256" key="9">
    <source>
        <dbReference type="ARBA" id="ARBA00022989"/>
    </source>
</evidence>
<keyword evidence="7 12" id="KW-0106">Calcium</keyword>
<organism evidence="17 18">
    <name type="scientific">Anguilla anguilla</name>
    <name type="common">European freshwater eel</name>
    <name type="synonym">Muraena anguilla</name>
    <dbReference type="NCBI Taxonomy" id="7936"/>
    <lineage>
        <taxon>Eukaryota</taxon>
        <taxon>Metazoa</taxon>
        <taxon>Chordata</taxon>
        <taxon>Craniata</taxon>
        <taxon>Vertebrata</taxon>
        <taxon>Euteleostomi</taxon>
        <taxon>Actinopterygii</taxon>
        <taxon>Neopterygii</taxon>
        <taxon>Teleostei</taxon>
        <taxon>Anguilliformes</taxon>
        <taxon>Anguillidae</taxon>
        <taxon>Anguilla</taxon>
    </lineage>
</organism>
<dbReference type="PANTHER" id="PTHR24028">
    <property type="entry name" value="CADHERIN-87A"/>
    <property type="match status" value="1"/>
</dbReference>
<dbReference type="InterPro" id="IPR013164">
    <property type="entry name" value="Cadherin_N"/>
</dbReference>
<dbReference type="Pfam" id="PF08266">
    <property type="entry name" value="Cadherin_2"/>
    <property type="match status" value="1"/>
</dbReference>
<feature type="transmembrane region" description="Helical" evidence="14">
    <location>
        <begin position="840"/>
        <end position="862"/>
    </location>
</feature>
<dbReference type="InterPro" id="IPR020894">
    <property type="entry name" value="Cadherin_CS"/>
</dbReference>
<accession>A0A9D3MIR1</accession>
<feature type="compositionally biased region" description="Basic and acidic residues" evidence="13">
    <location>
        <begin position="877"/>
        <end position="892"/>
    </location>
</feature>
<evidence type="ECO:0000256" key="14">
    <source>
        <dbReference type="SAM" id="Phobius"/>
    </source>
</evidence>
<dbReference type="InterPro" id="IPR002126">
    <property type="entry name" value="Cadherin-like_dom"/>
</dbReference>
<dbReference type="InterPro" id="IPR050174">
    <property type="entry name" value="Protocadherin/Cadherin-CA"/>
</dbReference>
<dbReference type="FunFam" id="2.60.40.60:FF:000016">
    <property type="entry name" value="Protocadherin 9"/>
    <property type="match status" value="1"/>
</dbReference>
<keyword evidence="11" id="KW-0325">Glycoprotein</keyword>
<evidence type="ECO:0000256" key="13">
    <source>
        <dbReference type="SAM" id="MobiDB-lite"/>
    </source>
</evidence>
<feature type="compositionally biased region" description="Polar residues" evidence="13">
    <location>
        <begin position="1071"/>
        <end position="1086"/>
    </location>
</feature>
<keyword evidence="2" id="KW-1003">Cell membrane</keyword>
<dbReference type="GO" id="GO:0005886">
    <property type="term" value="C:plasma membrane"/>
    <property type="evidence" value="ECO:0007669"/>
    <property type="project" value="UniProtKB-SubCell"/>
</dbReference>
<dbReference type="EMBL" id="JAFIRN010000005">
    <property type="protein sequence ID" value="KAG5849661.1"/>
    <property type="molecule type" value="Genomic_DNA"/>
</dbReference>
<feature type="domain" description="Cadherin" evidence="16">
    <location>
        <begin position="715"/>
        <end position="811"/>
    </location>
</feature>
<evidence type="ECO:0000256" key="3">
    <source>
        <dbReference type="ARBA" id="ARBA00022553"/>
    </source>
</evidence>
<evidence type="ECO:0000313" key="17">
    <source>
        <dbReference type="EMBL" id="KAG5849661.1"/>
    </source>
</evidence>
<dbReference type="PANTHER" id="PTHR24028:SF261">
    <property type="entry name" value="PROTOCADHERIN 7A"/>
    <property type="match status" value="1"/>
</dbReference>
<dbReference type="Gene3D" id="2.60.40.60">
    <property type="entry name" value="Cadherins"/>
    <property type="match status" value="7"/>
</dbReference>
<evidence type="ECO:0000259" key="16">
    <source>
        <dbReference type="PROSITE" id="PS50268"/>
    </source>
</evidence>
<dbReference type="CDD" id="cd11304">
    <property type="entry name" value="Cadherin_repeat"/>
    <property type="match status" value="7"/>
</dbReference>
<dbReference type="FunFam" id="2.60.40.60:FF:000028">
    <property type="entry name" value="Protocadherin 1"/>
    <property type="match status" value="1"/>
</dbReference>
<dbReference type="FunFam" id="2.60.40.60:FF:000072">
    <property type="entry name" value="Protocadherin 1"/>
    <property type="match status" value="1"/>
</dbReference>
<dbReference type="InterPro" id="IPR015919">
    <property type="entry name" value="Cadherin-like_sf"/>
</dbReference>
<keyword evidence="10 14" id="KW-0472">Membrane</keyword>
<evidence type="ECO:0000256" key="11">
    <source>
        <dbReference type="ARBA" id="ARBA00023180"/>
    </source>
</evidence>
<evidence type="ECO:0000256" key="15">
    <source>
        <dbReference type="SAM" id="SignalP"/>
    </source>
</evidence>
<protein>
    <recommendedName>
        <fullName evidence="16">Cadherin domain-containing protein</fullName>
    </recommendedName>
</protein>
<dbReference type="PROSITE" id="PS50268">
    <property type="entry name" value="CADHERIN_2"/>
    <property type="match status" value="7"/>
</dbReference>
<feature type="region of interest" description="Disordered" evidence="13">
    <location>
        <begin position="975"/>
        <end position="1049"/>
    </location>
</feature>
<keyword evidence="8" id="KW-0130">Cell adhesion</keyword>
<dbReference type="Pfam" id="PF00028">
    <property type="entry name" value="Cadherin"/>
    <property type="match status" value="6"/>
</dbReference>
<dbReference type="SUPFAM" id="SSF49313">
    <property type="entry name" value="Cadherin-like"/>
    <property type="match status" value="7"/>
</dbReference>
<reference evidence="17" key="1">
    <citation type="submission" date="2021-01" db="EMBL/GenBank/DDBJ databases">
        <title>A chromosome-scale assembly of European eel, Anguilla anguilla.</title>
        <authorList>
            <person name="Henkel C."/>
            <person name="Jong-Raadsen S.A."/>
            <person name="Dufour S."/>
            <person name="Weltzien F.-A."/>
            <person name="Palstra A.P."/>
            <person name="Pelster B."/>
            <person name="Spaink H.P."/>
            <person name="Van Den Thillart G.E."/>
            <person name="Jansen H."/>
            <person name="Zahm M."/>
            <person name="Klopp C."/>
            <person name="Cedric C."/>
            <person name="Louis A."/>
            <person name="Berthelot C."/>
            <person name="Parey E."/>
            <person name="Roest Crollius H."/>
            <person name="Montfort J."/>
            <person name="Robinson-Rechavi M."/>
            <person name="Bucao C."/>
            <person name="Bouchez O."/>
            <person name="Gislard M."/>
            <person name="Lluch J."/>
            <person name="Milhes M."/>
            <person name="Lampietro C."/>
            <person name="Lopez Roques C."/>
            <person name="Donnadieu C."/>
            <person name="Braasch I."/>
            <person name="Desvignes T."/>
            <person name="Postlethwait J."/>
            <person name="Bobe J."/>
            <person name="Guiguen Y."/>
            <person name="Dirks R."/>
        </authorList>
    </citation>
    <scope>NUCLEOTIDE SEQUENCE</scope>
    <source>
        <strain evidence="17">Tag_6206</strain>
        <tissue evidence="17">Liver</tissue>
    </source>
</reference>
<dbReference type="FunFam" id="2.60.40.60:FF:000043">
    <property type="entry name" value="Protocadherin 1"/>
    <property type="match status" value="1"/>
</dbReference>
<evidence type="ECO:0000256" key="5">
    <source>
        <dbReference type="ARBA" id="ARBA00022729"/>
    </source>
</evidence>
<feature type="region of interest" description="Disordered" evidence="13">
    <location>
        <begin position="870"/>
        <end position="892"/>
    </location>
</feature>
<feature type="region of interest" description="Disordered" evidence="13">
    <location>
        <begin position="1064"/>
        <end position="1086"/>
    </location>
</feature>
<evidence type="ECO:0000313" key="18">
    <source>
        <dbReference type="Proteomes" id="UP001044222"/>
    </source>
</evidence>
<dbReference type="FunFam" id="2.60.40.60:FF:000020">
    <property type="entry name" value="Dachsous cadherin-related 1b"/>
    <property type="match status" value="1"/>
</dbReference>
<evidence type="ECO:0000256" key="1">
    <source>
        <dbReference type="ARBA" id="ARBA00004251"/>
    </source>
</evidence>
<feature type="domain" description="Cadherin" evidence="16">
    <location>
        <begin position="384"/>
        <end position="493"/>
    </location>
</feature>
<feature type="domain" description="Cadherin" evidence="16">
    <location>
        <begin position="494"/>
        <end position="597"/>
    </location>
</feature>
<dbReference type="GO" id="GO:0007156">
    <property type="term" value="P:homophilic cell adhesion via plasma membrane adhesion molecules"/>
    <property type="evidence" value="ECO:0007669"/>
    <property type="project" value="InterPro"/>
</dbReference>
<evidence type="ECO:0000256" key="12">
    <source>
        <dbReference type="PROSITE-ProRule" id="PRU00043"/>
    </source>
</evidence>
<feature type="region of interest" description="Disordered" evidence="13">
    <location>
        <begin position="1101"/>
        <end position="1124"/>
    </location>
</feature>
<keyword evidence="4 14" id="KW-0812">Transmembrane</keyword>
<proteinExistence type="predicted"/>
<feature type="domain" description="Cadherin" evidence="16">
    <location>
        <begin position="261"/>
        <end position="369"/>
    </location>
</feature>
<feature type="compositionally biased region" description="Polar residues" evidence="13">
    <location>
        <begin position="1019"/>
        <end position="1029"/>
    </location>
</feature>
<feature type="domain" description="Cadherin" evidence="16">
    <location>
        <begin position="48"/>
        <end position="139"/>
    </location>
</feature>
<dbReference type="PROSITE" id="PS00232">
    <property type="entry name" value="CADHERIN_1"/>
    <property type="match status" value="5"/>
</dbReference>
<dbReference type="FunFam" id="2.60.40.60:FF:000005">
    <property type="entry name" value="Protocadherin 9"/>
    <property type="match status" value="1"/>
</dbReference>
<feature type="chain" id="PRO_5039632195" description="Cadherin domain-containing protein" evidence="15">
    <location>
        <begin position="27"/>
        <end position="1124"/>
    </location>
</feature>
<sequence>MRQRAAEELFHSCVLVLPLLLTRLAAKQVLLYRAAEEGPRNLRIGNVASDLGVAVGSEEVTFSLESGFDYLKINNFTGELSTSSQRIDRERLQQCQLVFDEKECFIEFEVSVIGPAQSWVNLLEGRLVILDINDNTPSFPSPVLSLSVEENQPIGTLYLLPTATDPDFGRNAVQRYELLQGGGHGRGRGRGRSSVFELQVADTPEGGKQPQLIVKGDLDRERRESYDLILRACDGGDPPRTAQASLRITVTDTNDNSPRFERAQYEGQLEENTPAGVSVLRVRALDLDIGLNGEVEYSLAPGPGVEVAGRFLQVEPSSGWISVLQPVDREEIGQLRFAVTARDRGQPPLSATASVLLHVRDLNDNAPAVDIRKIGRIPLRQGLARVPEDVVVDTPVALIQVWDRDEGQNGEVTCTLVGDVPFQLKPAGGMAGVAVGGANGRKYLLHTAVPLDYEAAKEHHLLIVAVDAGSPALTGNSSLTVEVGDVNDHAPLFLQGALEAAVPENNAPGETLVRAEALDADSGRNGEVLYSLDSSAHALFTINPWSGEITANSMLDREQGDRYEFRVWATDRGIPPLQSFVPVLVRVLDLNDNSPAFLHHVFTFYTHENLPAHSPIGMVTATDADEGRNAALSFFIVQDEDEEEDMLFISNTTGMICTRRALDREARAVHRFGVTAVDGGDPPRSCSTTVTLFITDENDNPPQVITPGNTSCSLLPPSSPPHTTVVTVVAMDADEGQNAELQFGLVGGNPFGLFSVDPVGGAVTLVGVLERRHVGLHRLVLQVRDGGSPPLHTTALVHVYVNHTLSNASQVQMAVSRSLLLPLSQDVAGEPPDWLHPQGLSMAIGALAGGVAVLLLILLVVMANHCAPRSRKGYKVGRREPQEERCGAEDDRQRAMGRYSAVREGPGSPDLARHYTCAPLPALRLHPHSPPYPTHPHLPPANTFVSMATQCHPEHSYQSDNVYSKQSLRRVAISVTGRSQDPSGYDSGLEDSDTPSSTSSTPLAPPPPDLAPPEENHEQSISNGNVGNTEDSENESRRLPDVTMTGNQLPHSAPCCLHARTVPANRGAPSQGHTLRKMTSPSKRMTSWSYDSVRAISLGGPGGGSPLVSQTGGIRTSSCHTLSH</sequence>
<dbReference type="Proteomes" id="UP001044222">
    <property type="component" value="Unassembled WGS sequence"/>
</dbReference>
<feature type="domain" description="Cadherin" evidence="16">
    <location>
        <begin position="140"/>
        <end position="260"/>
    </location>
</feature>
<comment type="caution">
    <text evidence="17">The sequence shown here is derived from an EMBL/GenBank/DDBJ whole genome shotgun (WGS) entry which is preliminary data.</text>
</comment>
<feature type="compositionally biased region" description="Polar residues" evidence="13">
    <location>
        <begin position="1108"/>
        <end position="1124"/>
    </location>
</feature>
<evidence type="ECO:0000256" key="2">
    <source>
        <dbReference type="ARBA" id="ARBA00022475"/>
    </source>
</evidence>
<keyword evidence="9 14" id="KW-1133">Transmembrane helix</keyword>
<feature type="domain" description="Cadherin" evidence="16">
    <location>
        <begin position="598"/>
        <end position="704"/>
    </location>
</feature>
<dbReference type="GO" id="GO:0005509">
    <property type="term" value="F:calcium ion binding"/>
    <property type="evidence" value="ECO:0007669"/>
    <property type="project" value="UniProtKB-UniRule"/>
</dbReference>
<dbReference type="Pfam" id="PF08374">
    <property type="entry name" value="Protocadherin"/>
    <property type="match status" value="2"/>
</dbReference>
<comment type="subcellular location">
    <subcellularLocation>
        <location evidence="1">Cell membrane</location>
        <topology evidence="1">Single-pass type I membrane protein</topology>
    </subcellularLocation>
</comment>
<dbReference type="AlphaFoldDB" id="A0A9D3MIR1"/>
<dbReference type="PRINTS" id="PR00205">
    <property type="entry name" value="CADHERIN"/>
</dbReference>